<sequence length="246" mass="27563">MVSPPWVAFLLSAFLAVYCEAYPKSSTSSPTDATAVGKGRGLSHRNPVRRYRHGRRLDSGPTPLRRRARVGSSASTPVVADYDVDGADYPPYYNYWPPATDKRKGKVGGGHHPHRHHHRQDRRRYDEFEGDYYYDHYVDKHDYKNEYDIVFPLLILIMAPLAVSAFLLPIIASMMTNTFFLLNGATSAAIQGRRRRSVGQLAPTADELIGLEEALSKAIEKYGGFKVIHEKTGAIQGSINRRAVTT</sequence>
<gene>
    <name evidence="1" type="ORF">HPB49_021263</name>
</gene>
<evidence type="ECO:0000313" key="1">
    <source>
        <dbReference type="EMBL" id="KAH7967004.1"/>
    </source>
</evidence>
<protein>
    <submittedName>
        <fullName evidence="1">Uncharacterized protein</fullName>
    </submittedName>
</protein>
<dbReference type="Proteomes" id="UP000821865">
    <property type="component" value="Chromosome 2"/>
</dbReference>
<reference evidence="1" key="1">
    <citation type="submission" date="2020-05" db="EMBL/GenBank/DDBJ databases">
        <title>Large-scale comparative analyses of tick genomes elucidate their genetic diversity and vector capacities.</title>
        <authorList>
            <person name="Jia N."/>
            <person name="Wang J."/>
            <person name="Shi W."/>
            <person name="Du L."/>
            <person name="Sun Y."/>
            <person name="Zhan W."/>
            <person name="Jiang J."/>
            <person name="Wang Q."/>
            <person name="Zhang B."/>
            <person name="Ji P."/>
            <person name="Sakyi L.B."/>
            <person name="Cui X."/>
            <person name="Yuan T."/>
            <person name="Jiang B."/>
            <person name="Yang W."/>
            <person name="Lam T.T.-Y."/>
            <person name="Chang Q."/>
            <person name="Ding S."/>
            <person name="Wang X."/>
            <person name="Zhu J."/>
            <person name="Ruan X."/>
            <person name="Zhao L."/>
            <person name="Wei J."/>
            <person name="Que T."/>
            <person name="Du C."/>
            <person name="Cheng J."/>
            <person name="Dai P."/>
            <person name="Han X."/>
            <person name="Huang E."/>
            <person name="Gao Y."/>
            <person name="Liu J."/>
            <person name="Shao H."/>
            <person name="Ye R."/>
            <person name="Li L."/>
            <person name="Wei W."/>
            <person name="Wang X."/>
            <person name="Wang C."/>
            <person name="Yang T."/>
            <person name="Huo Q."/>
            <person name="Li W."/>
            <person name="Guo W."/>
            <person name="Chen H."/>
            <person name="Zhou L."/>
            <person name="Ni X."/>
            <person name="Tian J."/>
            <person name="Zhou Y."/>
            <person name="Sheng Y."/>
            <person name="Liu T."/>
            <person name="Pan Y."/>
            <person name="Xia L."/>
            <person name="Li J."/>
            <person name="Zhao F."/>
            <person name="Cao W."/>
        </authorList>
    </citation>
    <scope>NUCLEOTIDE SEQUENCE</scope>
    <source>
        <strain evidence="1">Dsil-2018</strain>
    </source>
</reference>
<organism evidence="1 2">
    <name type="scientific">Dermacentor silvarum</name>
    <name type="common">Tick</name>
    <dbReference type="NCBI Taxonomy" id="543639"/>
    <lineage>
        <taxon>Eukaryota</taxon>
        <taxon>Metazoa</taxon>
        <taxon>Ecdysozoa</taxon>
        <taxon>Arthropoda</taxon>
        <taxon>Chelicerata</taxon>
        <taxon>Arachnida</taxon>
        <taxon>Acari</taxon>
        <taxon>Parasitiformes</taxon>
        <taxon>Ixodida</taxon>
        <taxon>Ixodoidea</taxon>
        <taxon>Ixodidae</taxon>
        <taxon>Rhipicephalinae</taxon>
        <taxon>Dermacentor</taxon>
    </lineage>
</organism>
<name>A0ACB8DFE4_DERSI</name>
<accession>A0ACB8DFE4</accession>
<keyword evidence="2" id="KW-1185">Reference proteome</keyword>
<proteinExistence type="predicted"/>
<evidence type="ECO:0000313" key="2">
    <source>
        <dbReference type="Proteomes" id="UP000821865"/>
    </source>
</evidence>
<dbReference type="EMBL" id="CM023471">
    <property type="protein sequence ID" value="KAH7967004.1"/>
    <property type="molecule type" value="Genomic_DNA"/>
</dbReference>
<comment type="caution">
    <text evidence="1">The sequence shown here is derived from an EMBL/GenBank/DDBJ whole genome shotgun (WGS) entry which is preliminary data.</text>
</comment>